<protein>
    <recommendedName>
        <fullName evidence="8">Protein BTN</fullName>
    </recommendedName>
</protein>
<feature type="transmembrane region" description="Helical" evidence="8">
    <location>
        <begin position="372"/>
        <end position="395"/>
    </location>
</feature>
<proteinExistence type="inferred from homology"/>
<keyword evidence="6 8" id="KW-1133">Transmembrane helix</keyword>
<reference evidence="9 10" key="1">
    <citation type="submission" date="2016-05" db="EMBL/GenBank/DDBJ databases">
        <title>Comparative genomics of biotechnologically important yeasts.</title>
        <authorList>
            <consortium name="DOE Joint Genome Institute"/>
            <person name="Riley R."/>
            <person name="Haridas S."/>
            <person name="Wolfe K.H."/>
            <person name="Lopes M.R."/>
            <person name="Hittinger C.T."/>
            <person name="Goker M."/>
            <person name="Salamov A."/>
            <person name="Wisecaver J."/>
            <person name="Long T.M."/>
            <person name="Aerts A.L."/>
            <person name="Barry K."/>
            <person name="Choi C."/>
            <person name="Clum A."/>
            <person name="Coughlan A.Y."/>
            <person name="Deshpande S."/>
            <person name="Douglass A.P."/>
            <person name="Hanson S.J."/>
            <person name="Klenk H.-P."/>
            <person name="LaButti K."/>
            <person name="Lapidus A."/>
            <person name="Lindquist E."/>
            <person name="Lipzen A."/>
            <person name="Meier-kolthoff J.P."/>
            <person name="Ohm R.A."/>
            <person name="Otillar R.P."/>
            <person name="Pangilinan J."/>
            <person name="Peng Y."/>
            <person name="Rokas A."/>
            <person name="Rosa C.A."/>
            <person name="Scheuner C."/>
            <person name="Sibirny A.A."/>
            <person name="Slot J.C."/>
            <person name="Stielow J.B."/>
            <person name="Sun H."/>
            <person name="Kurtzman C.P."/>
            <person name="Blackwell M."/>
            <person name="Grigoriev I.V."/>
            <person name="Jeffries T.W."/>
        </authorList>
    </citation>
    <scope>NUCLEOTIDE SEQUENCE [LARGE SCALE GENOMIC DNA]</scope>
    <source>
        <strain evidence="9 10">NRRL YB-4993</strain>
    </source>
</reference>
<dbReference type="SUPFAM" id="SSF103473">
    <property type="entry name" value="MFS general substrate transporter"/>
    <property type="match status" value="1"/>
</dbReference>
<dbReference type="Proteomes" id="UP000092555">
    <property type="component" value="Unassembled WGS sequence"/>
</dbReference>
<dbReference type="RefSeq" id="XP_018711071.1">
    <property type="nucleotide sequence ID" value="XM_018856072.1"/>
</dbReference>
<organism evidence="9 10">
    <name type="scientific">Metschnikowia bicuspidata var. bicuspidata NRRL YB-4993</name>
    <dbReference type="NCBI Taxonomy" id="869754"/>
    <lineage>
        <taxon>Eukaryota</taxon>
        <taxon>Fungi</taxon>
        <taxon>Dikarya</taxon>
        <taxon>Ascomycota</taxon>
        <taxon>Saccharomycotina</taxon>
        <taxon>Pichiomycetes</taxon>
        <taxon>Metschnikowiaceae</taxon>
        <taxon>Metschnikowia</taxon>
    </lineage>
</organism>
<accession>A0A1A0H8V1</accession>
<feature type="transmembrane region" description="Helical" evidence="8">
    <location>
        <begin position="340"/>
        <end position="360"/>
    </location>
</feature>
<evidence type="ECO:0000256" key="3">
    <source>
        <dbReference type="ARBA" id="ARBA00022448"/>
    </source>
</evidence>
<comment type="similarity">
    <text evidence="2 8">Belongs to the battenin family.</text>
</comment>
<dbReference type="PRINTS" id="PR01315">
    <property type="entry name" value="BATTENIN"/>
</dbReference>
<sequence>MVLQIKRVFVSFLAFGLIKNILYVVILSAAVDIVGFSLPKAIVLLADIVPSLSVKLLAPFFIHKVPYITRIWILVVFSSFGMLLVSMSRENSTLAKLLGVSMASLSSGLGEVSFLQLTHFYDEKESIGGFSMGTGAAGILGSLSFLIMTNLAGISTRMALLVFAIIPFGFPMTYHIVLPKPQTGRNYEPLCINSTLSTIHNQETYIEDQRPPVKRLKTKAARMGNHLKNTIFSIKPLIKPYMIPLCSVYIFEYVINQGISPTLLFPLSDLPKWLITSYRDIYVVYGFVYQLGVFLSRSSLTFGFRFERLYTLSVLQMLNLLILLLQSICDFPFDNIVPVVLVVFYEGLLGGLLYVNTFLNVSQNVHPDMREFSMACVGISDSFGIMIAGFISLWLEKSLCTQQVSQGKDWCELGS</sequence>
<feature type="transmembrane region" description="Helical" evidence="8">
    <location>
        <begin position="281"/>
        <end position="297"/>
    </location>
</feature>
<evidence type="ECO:0000256" key="1">
    <source>
        <dbReference type="ARBA" id="ARBA00004127"/>
    </source>
</evidence>
<keyword evidence="7 8" id="KW-0472">Membrane</keyword>
<feature type="transmembrane region" description="Helical" evidence="8">
    <location>
        <begin position="159"/>
        <end position="177"/>
    </location>
</feature>
<evidence type="ECO:0000256" key="8">
    <source>
        <dbReference type="RuleBase" id="RU361113"/>
    </source>
</evidence>
<dbReference type="GO" id="GO:1903826">
    <property type="term" value="P:L-arginine transmembrane transport"/>
    <property type="evidence" value="ECO:0007669"/>
    <property type="project" value="EnsemblFungi"/>
</dbReference>
<dbReference type="GeneID" id="30029048"/>
<dbReference type="PIRSF" id="PIRSF015974">
    <property type="entry name" value="CLN3_BTN1"/>
    <property type="match status" value="1"/>
</dbReference>
<comment type="caution">
    <text evidence="9">The sequence shown here is derived from an EMBL/GenBank/DDBJ whole genome shotgun (WGS) entry which is preliminary data.</text>
</comment>
<evidence type="ECO:0000256" key="5">
    <source>
        <dbReference type="ARBA" id="ARBA00022970"/>
    </source>
</evidence>
<dbReference type="InterPro" id="IPR003492">
    <property type="entry name" value="Battenin_disease_Cln3"/>
</dbReference>
<feature type="transmembrane region" description="Helical" evidence="8">
    <location>
        <begin position="12"/>
        <end position="34"/>
    </location>
</feature>
<dbReference type="InterPro" id="IPR018460">
    <property type="entry name" value="Battenin_disease_Cln3_subgr"/>
</dbReference>
<dbReference type="STRING" id="869754.A0A1A0H8V1"/>
<dbReference type="Pfam" id="PF02487">
    <property type="entry name" value="CLN3"/>
    <property type="match status" value="1"/>
</dbReference>
<evidence type="ECO:0000313" key="10">
    <source>
        <dbReference type="Proteomes" id="UP000092555"/>
    </source>
</evidence>
<keyword evidence="8" id="KW-0926">Vacuole</keyword>
<dbReference type="AlphaFoldDB" id="A0A1A0H8V1"/>
<dbReference type="PANTHER" id="PTHR10981">
    <property type="entry name" value="BATTENIN"/>
    <property type="match status" value="1"/>
</dbReference>
<evidence type="ECO:0000256" key="4">
    <source>
        <dbReference type="ARBA" id="ARBA00022692"/>
    </source>
</evidence>
<evidence type="ECO:0000256" key="2">
    <source>
        <dbReference type="ARBA" id="ARBA00007467"/>
    </source>
</evidence>
<dbReference type="GO" id="GO:0012505">
    <property type="term" value="C:endomembrane system"/>
    <property type="evidence" value="ECO:0007669"/>
    <property type="project" value="UniProtKB-SubCell"/>
</dbReference>
<dbReference type="GO" id="GO:0000324">
    <property type="term" value="C:fungal-type vacuole"/>
    <property type="evidence" value="ECO:0007669"/>
    <property type="project" value="EnsemblFungi"/>
</dbReference>
<evidence type="ECO:0000313" key="9">
    <source>
        <dbReference type="EMBL" id="OBA20549.1"/>
    </source>
</evidence>
<keyword evidence="3" id="KW-0813">Transport</keyword>
<evidence type="ECO:0000256" key="6">
    <source>
        <dbReference type="ARBA" id="ARBA00022989"/>
    </source>
</evidence>
<dbReference type="GO" id="GO:0015819">
    <property type="term" value="P:lysine transport"/>
    <property type="evidence" value="ECO:0007669"/>
    <property type="project" value="EnsemblFungi"/>
</dbReference>
<keyword evidence="4 8" id="KW-0812">Transmembrane</keyword>
<dbReference type="InterPro" id="IPR036259">
    <property type="entry name" value="MFS_trans_sf"/>
</dbReference>
<dbReference type="OrthoDB" id="5965864at2759"/>
<keyword evidence="10" id="KW-1185">Reference proteome</keyword>
<feature type="transmembrane region" description="Helical" evidence="8">
    <location>
        <begin position="127"/>
        <end position="147"/>
    </location>
</feature>
<gene>
    <name evidence="9" type="ORF">METBIDRAFT_32536</name>
</gene>
<feature type="transmembrane region" description="Helical" evidence="8">
    <location>
        <begin position="309"/>
        <end position="328"/>
    </location>
</feature>
<dbReference type="GO" id="GO:0051453">
    <property type="term" value="P:regulation of intracellular pH"/>
    <property type="evidence" value="ECO:0007669"/>
    <property type="project" value="EnsemblFungi"/>
</dbReference>
<feature type="transmembrane region" description="Helical" evidence="8">
    <location>
        <begin position="67"/>
        <end position="85"/>
    </location>
</feature>
<comment type="subcellular location">
    <subcellularLocation>
        <location evidence="1">Endomembrane system</location>
        <topology evidence="1">Multi-pass membrane protein</topology>
    </subcellularLocation>
    <subcellularLocation>
        <location evidence="8">Vacuole membrane</location>
        <topology evidence="8">Multi-pass membrane protein</topology>
    </subcellularLocation>
</comment>
<dbReference type="Gene3D" id="1.20.1250.20">
    <property type="entry name" value="MFS general substrate transporter like domains"/>
    <property type="match status" value="1"/>
</dbReference>
<dbReference type="GO" id="GO:0005774">
    <property type="term" value="C:vacuolar membrane"/>
    <property type="evidence" value="ECO:0007669"/>
    <property type="project" value="UniProtKB-SubCell"/>
</dbReference>
<dbReference type="EMBL" id="LXTC01000004">
    <property type="protein sequence ID" value="OBA20549.1"/>
    <property type="molecule type" value="Genomic_DNA"/>
</dbReference>
<keyword evidence="5" id="KW-0029">Amino-acid transport</keyword>
<evidence type="ECO:0000256" key="7">
    <source>
        <dbReference type="ARBA" id="ARBA00023136"/>
    </source>
</evidence>
<dbReference type="PANTHER" id="PTHR10981:SF0">
    <property type="entry name" value="BATTENIN"/>
    <property type="match status" value="1"/>
</dbReference>
<name>A0A1A0H8V1_9ASCO</name>